<protein>
    <recommendedName>
        <fullName evidence="3">Transcriptional regulator</fullName>
    </recommendedName>
</protein>
<name>A0ABU1ARQ0_9BACT</name>
<comment type="caution">
    <text evidence="1">The sequence shown here is derived from an EMBL/GenBank/DDBJ whole genome shotgun (WGS) entry which is preliminary data.</text>
</comment>
<proteinExistence type="predicted"/>
<accession>A0ABU1ARQ0</accession>
<keyword evidence="2" id="KW-1185">Reference proteome</keyword>
<dbReference type="EMBL" id="JARXIC010000098">
    <property type="protein sequence ID" value="MDQ8196446.1"/>
    <property type="molecule type" value="Genomic_DNA"/>
</dbReference>
<evidence type="ECO:0000313" key="2">
    <source>
        <dbReference type="Proteomes" id="UP001243717"/>
    </source>
</evidence>
<gene>
    <name evidence="1" type="ORF">QEH59_18600</name>
</gene>
<reference evidence="1 2" key="1">
    <citation type="submission" date="2023-04" db="EMBL/GenBank/DDBJ databases">
        <title>A novel bacteria isolated from coastal sediment.</title>
        <authorList>
            <person name="Liu X.-J."/>
            <person name="Du Z.-J."/>
        </authorList>
    </citation>
    <scope>NUCLEOTIDE SEQUENCE [LARGE SCALE GENOMIC DNA]</scope>
    <source>
        <strain evidence="1 2">SDUM461004</strain>
    </source>
</reference>
<evidence type="ECO:0000313" key="1">
    <source>
        <dbReference type="EMBL" id="MDQ8196446.1"/>
    </source>
</evidence>
<dbReference type="RefSeq" id="WP_308986878.1">
    <property type="nucleotide sequence ID" value="NZ_JARXIC010000098.1"/>
</dbReference>
<organism evidence="1 2">
    <name type="scientific">Thalassobacterium sedimentorum</name>
    <dbReference type="NCBI Taxonomy" id="3041258"/>
    <lineage>
        <taxon>Bacteria</taxon>
        <taxon>Pseudomonadati</taxon>
        <taxon>Verrucomicrobiota</taxon>
        <taxon>Opitutia</taxon>
        <taxon>Puniceicoccales</taxon>
        <taxon>Coraliomargaritaceae</taxon>
        <taxon>Thalassobacterium</taxon>
    </lineage>
</organism>
<dbReference type="Proteomes" id="UP001243717">
    <property type="component" value="Unassembled WGS sequence"/>
</dbReference>
<sequence length="171" mass="18804">MIKPQDIIVALNMCQSAPFSSYAEKALALGMSASEVHAAERRLVESRLLNPMDKSIQKKAFLNFLVHGVPYAFAVAPKEMTRGMPTAWAAPALANQFAGSNQPIPVWPDPNGDMQGVAIKPLYRSAPQAARNNPELYELLALVDALRTGRARERKLAEKLLEEKLKRHATA</sequence>
<evidence type="ECO:0008006" key="3">
    <source>
        <dbReference type="Google" id="ProtNLM"/>
    </source>
</evidence>